<gene>
    <name evidence="1" type="ORF">EYF80_047934</name>
</gene>
<name>A0A4Z2FLZ1_9TELE</name>
<organism evidence="1 2">
    <name type="scientific">Liparis tanakae</name>
    <name type="common">Tanaka's snailfish</name>
    <dbReference type="NCBI Taxonomy" id="230148"/>
    <lineage>
        <taxon>Eukaryota</taxon>
        <taxon>Metazoa</taxon>
        <taxon>Chordata</taxon>
        <taxon>Craniata</taxon>
        <taxon>Vertebrata</taxon>
        <taxon>Euteleostomi</taxon>
        <taxon>Actinopterygii</taxon>
        <taxon>Neopterygii</taxon>
        <taxon>Teleostei</taxon>
        <taxon>Neoteleostei</taxon>
        <taxon>Acanthomorphata</taxon>
        <taxon>Eupercaria</taxon>
        <taxon>Perciformes</taxon>
        <taxon>Cottioidei</taxon>
        <taxon>Cottales</taxon>
        <taxon>Liparidae</taxon>
        <taxon>Liparis</taxon>
    </lineage>
</organism>
<dbReference type="AlphaFoldDB" id="A0A4Z2FLZ1"/>
<reference evidence="1 2" key="1">
    <citation type="submission" date="2019-03" db="EMBL/GenBank/DDBJ databases">
        <title>First draft genome of Liparis tanakae, snailfish: a comprehensive survey of snailfish specific genes.</title>
        <authorList>
            <person name="Kim W."/>
            <person name="Song I."/>
            <person name="Jeong J.-H."/>
            <person name="Kim D."/>
            <person name="Kim S."/>
            <person name="Ryu S."/>
            <person name="Song J.Y."/>
            <person name="Lee S.K."/>
        </authorList>
    </citation>
    <scope>NUCLEOTIDE SEQUENCE [LARGE SCALE GENOMIC DNA]</scope>
    <source>
        <tissue evidence="1">Muscle</tissue>
    </source>
</reference>
<evidence type="ECO:0000313" key="2">
    <source>
        <dbReference type="Proteomes" id="UP000314294"/>
    </source>
</evidence>
<comment type="caution">
    <text evidence="1">The sequence shown here is derived from an EMBL/GenBank/DDBJ whole genome shotgun (WGS) entry which is preliminary data.</text>
</comment>
<protein>
    <submittedName>
        <fullName evidence="1">Uncharacterized protein</fullName>
    </submittedName>
</protein>
<proteinExistence type="predicted"/>
<sequence>MSRCVQDLLGSGKQIYKSVEQETTTFRFHLVLLGGPRAETRRANDEDLEQLGFSTCDKGHSLAREL</sequence>
<keyword evidence="2" id="KW-1185">Reference proteome</keyword>
<dbReference type="EMBL" id="SRLO01001074">
    <property type="protein sequence ID" value="TNN41900.1"/>
    <property type="molecule type" value="Genomic_DNA"/>
</dbReference>
<evidence type="ECO:0000313" key="1">
    <source>
        <dbReference type="EMBL" id="TNN41900.1"/>
    </source>
</evidence>
<accession>A0A4Z2FLZ1</accession>
<dbReference type="Proteomes" id="UP000314294">
    <property type="component" value="Unassembled WGS sequence"/>
</dbReference>